<reference evidence="2 4" key="1">
    <citation type="submission" date="2022-06" db="EMBL/GenBank/DDBJ databases">
        <title>Paraconexibacter antarcticus.</title>
        <authorList>
            <person name="Kim C.S."/>
        </authorList>
    </citation>
    <scope>NUCLEOTIDE SEQUENCE [LARGE SCALE GENOMIC DNA]</scope>
    <source>
        <strain evidence="2 4">02-257</strain>
    </source>
</reference>
<keyword evidence="1" id="KW-1133">Transmembrane helix</keyword>
<proteinExistence type="predicted"/>
<sequence length="450" mass="46283">MRRVRGEAGFGLIEVLVSMLVLGLGILPAYEVFTRGHQTAATSQNIQIASDVGTAAIEQLRARPWSTLSTAAVRHTAPPADAVDPGRVSNGSYTFTDSTGTQVTEPLVPYSTDPTAPADYERFVVQTDKGPRTFDVWRIVSYRQESCPVLDLSRLADTITSVQAAIAALTASSGTQNFLYQLVGSTGTGGLLAKIVTDTTGAQAKLTSTVLALLGSTLGAKTQAALSTSLDAIQGGTAPLQTAVAGLRSALTSLSSGLDPLRQKLTAGTTTAGLTGTRVDLCQLPDSTTLPDLRDLAAISQALPTLTTQLATLTSTSTTLDQKVTDLSSSLDNVVLGVADSLLSTISSQDDAVTAAAGSVTLSGSLGVSAADGRTVTATVSTQTSVDLGTLASTQTDRASALLAVLNTGSAHNTVRVSIAVRPVSSSPDIGPRNYIWLTTVITNPDAHLL</sequence>
<dbReference type="Proteomes" id="UP001056035">
    <property type="component" value="Chromosome"/>
</dbReference>
<dbReference type="EMBL" id="CP098502">
    <property type="protein sequence ID" value="UTI66790.1"/>
    <property type="molecule type" value="Genomic_DNA"/>
</dbReference>
<keyword evidence="1" id="KW-0812">Transmembrane</keyword>
<protein>
    <submittedName>
        <fullName evidence="2">Prepilin-type N-terminal cleavage/methylation domain-containing protein</fullName>
    </submittedName>
</protein>
<evidence type="ECO:0000256" key="1">
    <source>
        <dbReference type="SAM" id="Phobius"/>
    </source>
</evidence>
<evidence type="ECO:0000313" key="3">
    <source>
        <dbReference type="EMBL" id="UTI66790.1"/>
    </source>
</evidence>
<evidence type="ECO:0000313" key="2">
    <source>
        <dbReference type="EMBL" id="UTI64360.1"/>
    </source>
</evidence>
<gene>
    <name evidence="3" type="ORF">NBH00_11415</name>
    <name evidence="2" type="ORF">NBH00_23855</name>
</gene>
<dbReference type="EMBL" id="CP098502">
    <property type="protein sequence ID" value="UTI64360.1"/>
    <property type="molecule type" value="Genomic_DNA"/>
</dbReference>
<accession>A0ABY5DSC8</accession>
<evidence type="ECO:0000313" key="4">
    <source>
        <dbReference type="Proteomes" id="UP001056035"/>
    </source>
</evidence>
<dbReference type="Pfam" id="PF07963">
    <property type="entry name" value="N_methyl"/>
    <property type="match status" value="1"/>
</dbReference>
<keyword evidence="4" id="KW-1185">Reference proteome</keyword>
<dbReference type="InterPro" id="IPR012902">
    <property type="entry name" value="N_methyl_site"/>
</dbReference>
<organism evidence="2 4">
    <name type="scientific">Paraconexibacter antarcticus</name>
    <dbReference type="NCBI Taxonomy" id="2949664"/>
    <lineage>
        <taxon>Bacteria</taxon>
        <taxon>Bacillati</taxon>
        <taxon>Actinomycetota</taxon>
        <taxon>Thermoleophilia</taxon>
        <taxon>Solirubrobacterales</taxon>
        <taxon>Paraconexibacteraceae</taxon>
        <taxon>Paraconexibacter</taxon>
    </lineage>
</organism>
<name>A0ABY5DSC8_9ACTN</name>
<feature type="transmembrane region" description="Helical" evidence="1">
    <location>
        <begin position="12"/>
        <end position="30"/>
    </location>
</feature>
<keyword evidence="1" id="KW-0472">Membrane</keyword>
<dbReference type="RefSeq" id="WP_254571065.1">
    <property type="nucleotide sequence ID" value="NZ_CP098502.1"/>
</dbReference>